<organism evidence="1 2">
    <name type="scientific">Novosphingobium chloroacetimidivorans</name>
    <dbReference type="NCBI Taxonomy" id="1428314"/>
    <lineage>
        <taxon>Bacteria</taxon>
        <taxon>Pseudomonadati</taxon>
        <taxon>Pseudomonadota</taxon>
        <taxon>Alphaproteobacteria</taxon>
        <taxon>Sphingomonadales</taxon>
        <taxon>Sphingomonadaceae</taxon>
        <taxon>Novosphingobium</taxon>
    </lineage>
</organism>
<gene>
    <name evidence="1" type="ORF">HNO88_002983</name>
</gene>
<sequence length="151" mass="15741">MSDQNAVCDAAIVSPDRVRQTVQAILRAAQTAGWTDEQLENVSGVRARTIKSYRIEGKEPSLSNALSLAVALGGKQLNSILSLIGYVARPLDEADAINPHLLVANVLPHISTLAAAAADGRIDHVELPGCREAADQIIATVLPLSSAGAAV</sequence>
<dbReference type="RefSeq" id="WP_184246963.1">
    <property type="nucleotide sequence ID" value="NZ_JACHLR010000013.1"/>
</dbReference>
<reference evidence="1 2" key="1">
    <citation type="submission" date="2020-08" db="EMBL/GenBank/DDBJ databases">
        <title>Functional genomics of gut bacteria from endangered species of beetles.</title>
        <authorList>
            <person name="Carlos-Shanley C."/>
        </authorList>
    </citation>
    <scope>NUCLEOTIDE SEQUENCE [LARGE SCALE GENOMIC DNA]</scope>
    <source>
        <strain evidence="1 2">S00245</strain>
    </source>
</reference>
<proteinExistence type="predicted"/>
<protein>
    <submittedName>
        <fullName evidence="1">Transcriptional regulator with XRE-family HTH domain</fullName>
    </submittedName>
</protein>
<dbReference type="Proteomes" id="UP000555448">
    <property type="component" value="Unassembled WGS sequence"/>
</dbReference>
<comment type="caution">
    <text evidence="1">The sequence shown here is derived from an EMBL/GenBank/DDBJ whole genome shotgun (WGS) entry which is preliminary data.</text>
</comment>
<name>A0A7W7NXN5_9SPHN</name>
<keyword evidence="2" id="KW-1185">Reference proteome</keyword>
<evidence type="ECO:0000313" key="1">
    <source>
        <dbReference type="EMBL" id="MBB4859654.1"/>
    </source>
</evidence>
<dbReference type="AlphaFoldDB" id="A0A7W7NXN5"/>
<dbReference type="EMBL" id="JACHLR010000013">
    <property type="protein sequence ID" value="MBB4859654.1"/>
    <property type="molecule type" value="Genomic_DNA"/>
</dbReference>
<evidence type="ECO:0000313" key="2">
    <source>
        <dbReference type="Proteomes" id="UP000555448"/>
    </source>
</evidence>
<accession>A0A7W7NXN5</accession>